<evidence type="ECO:0000256" key="4">
    <source>
        <dbReference type="ARBA" id="ARBA00023002"/>
    </source>
</evidence>
<comment type="catalytic activity">
    <reaction evidence="8">
        <text>4 Fe(2+) + O2 + 6 H2O = 4 iron(III) oxide-hydroxide + 12 H(+)</text>
        <dbReference type="Rhea" id="RHEA:11972"/>
        <dbReference type="ChEBI" id="CHEBI:15377"/>
        <dbReference type="ChEBI" id="CHEBI:15378"/>
        <dbReference type="ChEBI" id="CHEBI:15379"/>
        <dbReference type="ChEBI" id="CHEBI:29033"/>
        <dbReference type="ChEBI" id="CHEBI:78619"/>
        <dbReference type="EC" id="1.16.3.2"/>
    </reaction>
</comment>
<evidence type="ECO:0000256" key="8">
    <source>
        <dbReference type="RuleBase" id="RU361145"/>
    </source>
</evidence>
<dbReference type="SUPFAM" id="SSF47240">
    <property type="entry name" value="Ferritin-like"/>
    <property type="match status" value="1"/>
</dbReference>
<dbReference type="GO" id="GO:0008198">
    <property type="term" value="F:ferrous iron binding"/>
    <property type="evidence" value="ECO:0007669"/>
    <property type="project" value="TreeGrafter"/>
</dbReference>
<evidence type="ECO:0000259" key="9">
    <source>
        <dbReference type="PROSITE" id="PS50905"/>
    </source>
</evidence>
<feature type="binding site" evidence="7">
    <location>
        <position position="59"/>
    </location>
    <ligand>
        <name>Fe cation</name>
        <dbReference type="ChEBI" id="CHEBI:24875"/>
        <label>1</label>
    </ligand>
</feature>
<dbReference type="GO" id="GO:0042802">
    <property type="term" value="F:identical protein binding"/>
    <property type="evidence" value="ECO:0007669"/>
    <property type="project" value="UniProtKB-ARBA"/>
</dbReference>
<dbReference type="GO" id="GO:0005737">
    <property type="term" value="C:cytoplasm"/>
    <property type="evidence" value="ECO:0007669"/>
    <property type="project" value="UniProtKB-SubCell"/>
</dbReference>
<dbReference type="GO" id="GO:0006879">
    <property type="term" value="P:intracellular iron ion homeostasis"/>
    <property type="evidence" value="ECO:0007669"/>
    <property type="project" value="UniProtKB-KW"/>
</dbReference>
<dbReference type="RefSeq" id="WP_169681904.1">
    <property type="nucleotide sequence ID" value="NZ_JABBNU010000007.1"/>
</dbReference>
<accession>A0A848J0Y1</accession>
<gene>
    <name evidence="10" type="ORF">HH304_12260</name>
</gene>
<organism evidence="10 11">
    <name type="scientific">Marinigracilibium pacificum</name>
    <dbReference type="NCBI Taxonomy" id="2729599"/>
    <lineage>
        <taxon>Bacteria</taxon>
        <taxon>Pseudomonadati</taxon>
        <taxon>Bacteroidota</taxon>
        <taxon>Cytophagia</taxon>
        <taxon>Cytophagales</taxon>
        <taxon>Flammeovirgaceae</taxon>
        <taxon>Marinigracilibium</taxon>
    </lineage>
</organism>
<dbReference type="CDD" id="cd01055">
    <property type="entry name" value="Nonheme_Ferritin"/>
    <property type="match status" value="1"/>
</dbReference>
<comment type="function">
    <text evidence="6">May alleviate iron toxicity in the presence of oxygen.</text>
</comment>
<evidence type="ECO:0000313" key="11">
    <source>
        <dbReference type="Proteomes" id="UP000559010"/>
    </source>
</evidence>
<feature type="binding site" evidence="7">
    <location>
        <position position="62"/>
    </location>
    <ligand>
        <name>Fe cation</name>
        <dbReference type="ChEBI" id="CHEBI:24875"/>
        <label>1</label>
    </ligand>
</feature>
<keyword evidence="4" id="KW-0560">Oxidoreductase</keyword>
<evidence type="ECO:0000256" key="1">
    <source>
        <dbReference type="ARBA" id="ARBA00006950"/>
    </source>
</evidence>
<dbReference type="PANTHER" id="PTHR11431">
    <property type="entry name" value="FERRITIN"/>
    <property type="match status" value="1"/>
</dbReference>
<dbReference type="InterPro" id="IPR009078">
    <property type="entry name" value="Ferritin-like_SF"/>
</dbReference>
<evidence type="ECO:0000256" key="7">
    <source>
        <dbReference type="PIRSR" id="PIRSR601519-1"/>
    </source>
</evidence>
<dbReference type="PANTHER" id="PTHR11431:SF127">
    <property type="entry name" value="BACTERIAL NON-HEME FERRITIN"/>
    <property type="match status" value="1"/>
</dbReference>
<dbReference type="Proteomes" id="UP000559010">
    <property type="component" value="Unassembled WGS sequence"/>
</dbReference>
<reference evidence="10 11" key="1">
    <citation type="submission" date="2020-04" db="EMBL/GenBank/DDBJ databases">
        <title>Flammeovirgaceae bacterium KN852 isolated from deep sea.</title>
        <authorList>
            <person name="Zhang D.-C."/>
        </authorList>
    </citation>
    <scope>NUCLEOTIDE SEQUENCE [LARGE SCALE GENOMIC DNA]</scope>
    <source>
        <strain evidence="10 11">KN852</strain>
    </source>
</reference>
<evidence type="ECO:0000256" key="5">
    <source>
        <dbReference type="ARBA" id="ARBA00023004"/>
    </source>
</evidence>
<keyword evidence="5 7" id="KW-0408">Iron</keyword>
<evidence type="ECO:0000256" key="6">
    <source>
        <dbReference type="ARBA" id="ARBA00054546"/>
    </source>
</evidence>
<comment type="caution">
    <text evidence="10">The sequence shown here is derived from an EMBL/GenBank/DDBJ whole genome shotgun (WGS) entry which is preliminary data.</text>
</comment>
<dbReference type="GO" id="GO:0008199">
    <property type="term" value="F:ferric iron binding"/>
    <property type="evidence" value="ECO:0007669"/>
    <property type="project" value="InterPro"/>
</dbReference>
<dbReference type="GO" id="GO:0006826">
    <property type="term" value="P:iron ion transport"/>
    <property type="evidence" value="ECO:0007669"/>
    <property type="project" value="InterPro"/>
</dbReference>
<keyword evidence="8" id="KW-0963">Cytoplasm</keyword>
<dbReference type="EMBL" id="JABBNU010000007">
    <property type="protein sequence ID" value="NMM49175.1"/>
    <property type="molecule type" value="Genomic_DNA"/>
</dbReference>
<feature type="binding site" evidence="7">
    <location>
        <position position="103"/>
    </location>
    <ligand>
        <name>Fe cation</name>
        <dbReference type="ChEBI" id="CHEBI:24875"/>
        <label>1</label>
    </ligand>
</feature>
<sequence>MKDLIRLNTSLTEKVESQLNEQIRIEAASSAHYLAMASWCDINGYENSADYFYKQSEEERAHMLKIFKYVNDVGGHAISPVVSEIRQEYGSFKEIFEIALENEIAVSKSINNLVDVCYKEKDHSTINFLQWFLEEQREEEYVARRCLELFDVIGEETQGKYMIDKEIPRITYGGE</sequence>
<name>A0A848J0Y1_9BACT</name>
<protein>
    <recommendedName>
        <fullName evidence="8">Ferritin</fullName>
        <ecNumber evidence="8">1.16.3.2</ecNumber>
    </recommendedName>
</protein>
<feature type="domain" description="Ferritin-like diiron" evidence="9">
    <location>
        <begin position="9"/>
        <end position="154"/>
    </location>
</feature>
<evidence type="ECO:0000256" key="2">
    <source>
        <dbReference type="ARBA" id="ARBA00022434"/>
    </source>
</evidence>
<dbReference type="InterPro" id="IPR009040">
    <property type="entry name" value="Ferritin-like_diiron"/>
</dbReference>
<dbReference type="Gene3D" id="1.20.1260.10">
    <property type="match status" value="1"/>
</dbReference>
<dbReference type="GO" id="GO:0016491">
    <property type="term" value="F:oxidoreductase activity"/>
    <property type="evidence" value="ECO:0007669"/>
    <property type="project" value="UniProtKB-KW"/>
</dbReference>
<dbReference type="InterPro" id="IPR008331">
    <property type="entry name" value="Ferritin_DPS_dom"/>
</dbReference>
<feature type="binding site" evidence="7">
    <location>
        <position position="136"/>
    </location>
    <ligand>
        <name>Fe cation</name>
        <dbReference type="ChEBI" id="CHEBI:24875"/>
        <label>1</label>
    </ligand>
</feature>
<dbReference type="Pfam" id="PF00210">
    <property type="entry name" value="Ferritin"/>
    <property type="match status" value="1"/>
</dbReference>
<evidence type="ECO:0000256" key="3">
    <source>
        <dbReference type="ARBA" id="ARBA00022723"/>
    </source>
</evidence>
<keyword evidence="3 7" id="KW-0479">Metal-binding</keyword>
<keyword evidence="11" id="KW-1185">Reference proteome</keyword>
<dbReference type="EC" id="1.16.3.2" evidence="8"/>
<dbReference type="InterPro" id="IPR001519">
    <property type="entry name" value="Ferritin"/>
</dbReference>
<comment type="function">
    <text evidence="8">Iron-storage protein.</text>
</comment>
<comment type="similarity">
    <text evidence="1 8">Belongs to the ferritin family. Prokaryotic subfamily.</text>
</comment>
<proteinExistence type="inferred from homology"/>
<comment type="subcellular location">
    <subcellularLocation>
        <location evidence="8">Cytoplasm</location>
    </subcellularLocation>
</comment>
<evidence type="ECO:0000313" key="10">
    <source>
        <dbReference type="EMBL" id="NMM49175.1"/>
    </source>
</evidence>
<dbReference type="InterPro" id="IPR012347">
    <property type="entry name" value="Ferritin-like"/>
</dbReference>
<dbReference type="InterPro" id="IPR041719">
    <property type="entry name" value="Ferritin_prok"/>
</dbReference>
<keyword evidence="2 8" id="KW-0409">Iron storage</keyword>
<dbReference type="FunFam" id="1.20.1260.10:FF:000001">
    <property type="entry name" value="Non-heme ferritin"/>
    <property type="match status" value="1"/>
</dbReference>
<dbReference type="AlphaFoldDB" id="A0A848J0Y1"/>
<feature type="binding site" evidence="7">
    <location>
        <position position="26"/>
    </location>
    <ligand>
        <name>Fe cation</name>
        <dbReference type="ChEBI" id="CHEBI:24875"/>
        <label>1</label>
    </ligand>
</feature>
<dbReference type="PROSITE" id="PS50905">
    <property type="entry name" value="FERRITIN_LIKE"/>
    <property type="match status" value="1"/>
</dbReference>